<dbReference type="AlphaFoldDB" id="A0A2N0Z7U8"/>
<sequence>MDISLMDFILLILASFRITRLLVYDRITEFIRSVVLEEVTEKNEMGEDTVYYVPRPGRVRGFFGELISCYWCTGVWSAIFLILLYYLFPAICTPFVLVFAIAGAAAFIEAVLQKLLLTE</sequence>
<protein>
    <submittedName>
        <fullName evidence="2">Sporulation protein</fullName>
    </submittedName>
</protein>
<evidence type="ECO:0000313" key="3">
    <source>
        <dbReference type="Proteomes" id="UP000233375"/>
    </source>
</evidence>
<reference evidence="2 3" key="1">
    <citation type="journal article" date="2003" name="Int. J. Syst. Evol. Microbiol.">
        <title>Bacillus nealsonii sp. nov., isolated from a spacecraft-assembly facility, whose spores are gamma-radiation resistant.</title>
        <authorList>
            <person name="Venkateswaran K."/>
            <person name="Kempf M."/>
            <person name="Chen F."/>
            <person name="Satomi M."/>
            <person name="Nicholson W."/>
            <person name="Kern R."/>
        </authorList>
    </citation>
    <scope>NUCLEOTIDE SEQUENCE [LARGE SCALE GENOMIC DNA]</scope>
    <source>
        <strain evidence="2 3">FO-92</strain>
    </source>
</reference>
<dbReference type="OrthoDB" id="4722315at2"/>
<proteinExistence type="predicted"/>
<feature type="transmembrane region" description="Helical" evidence="1">
    <location>
        <begin position="94"/>
        <end position="112"/>
    </location>
</feature>
<keyword evidence="1" id="KW-1133">Transmembrane helix</keyword>
<keyword evidence="1" id="KW-0812">Transmembrane</keyword>
<accession>A0A2N0Z7U8</accession>
<keyword evidence="3" id="KW-1185">Reference proteome</keyword>
<feature type="transmembrane region" description="Helical" evidence="1">
    <location>
        <begin position="68"/>
        <end position="88"/>
    </location>
</feature>
<comment type="caution">
    <text evidence="2">The sequence shown here is derived from an EMBL/GenBank/DDBJ whole genome shotgun (WGS) entry which is preliminary data.</text>
</comment>
<evidence type="ECO:0000256" key="1">
    <source>
        <dbReference type="SAM" id="Phobius"/>
    </source>
</evidence>
<dbReference type="EMBL" id="PISE01000003">
    <property type="protein sequence ID" value="PKG25563.1"/>
    <property type="molecule type" value="Genomic_DNA"/>
</dbReference>
<dbReference type="Proteomes" id="UP000233375">
    <property type="component" value="Unassembled WGS sequence"/>
</dbReference>
<evidence type="ECO:0000313" key="2">
    <source>
        <dbReference type="EMBL" id="PKG25563.1"/>
    </source>
</evidence>
<gene>
    <name evidence="2" type="ORF">CWS01_01595</name>
</gene>
<keyword evidence="1" id="KW-0472">Membrane</keyword>
<dbReference type="Pfam" id="PF07098">
    <property type="entry name" value="DUF1360"/>
    <property type="match status" value="1"/>
</dbReference>
<organism evidence="2 3">
    <name type="scientific">Niallia nealsonii</name>
    <dbReference type="NCBI Taxonomy" id="115979"/>
    <lineage>
        <taxon>Bacteria</taxon>
        <taxon>Bacillati</taxon>
        <taxon>Bacillota</taxon>
        <taxon>Bacilli</taxon>
        <taxon>Bacillales</taxon>
        <taxon>Bacillaceae</taxon>
        <taxon>Niallia</taxon>
    </lineage>
</organism>
<dbReference type="InterPro" id="IPR010773">
    <property type="entry name" value="Mycophage_PG1_Gp7"/>
</dbReference>
<name>A0A2N0Z7U8_9BACI</name>
<dbReference type="RefSeq" id="WP_101175287.1">
    <property type="nucleotide sequence ID" value="NZ_PISE01000003.1"/>
</dbReference>